<reference evidence="3" key="1">
    <citation type="journal article" date="2019" name="Int. J. Syst. Evol. Microbiol.">
        <title>The Global Catalogue of Microorganisms (GCM) 10K type strain sequencing project: providing services to taxonomists for standard genome sequencing and annotation.</title>
        <authorList>
            <consortium name="The Broad Institute Genomics Platform"/>
            <consortium name="The Broad Institute Genome Sequencing Center for Infectious Disease"/>
            <person name="Wu L."/>
            <person name="Ma J."/>
        </authorList>
    </citation>
    <scope>NUCLEOTIDE SEQUENCE [LARGE SCALE GENOMIC DNA]</scope>
    <source>
        <strain evidence="3">CECT 7184</strain>
    </source>
</reference>
<evidence type="ECO:0000256" key="1">
    <source>
        <dbReference type="SAM" id="Phobius"/>
    </source>
</evidence>
<gene>
    <name evidence="2" type="ORF">QW060_17965</name>
</gene>
<organism evidence="2 3">
    <name type="scientific">Paenimyroides ceti</name>
    <dbReference type="NCBI Taxonomy" id="395087"/>
    <lineage>
        <taxon>Bacteria</taxon>
        <taxon>Pseudomonadati</taxon>
        <taxon>Bacteroidota</taxon>
        <taxon>Flavobacteriia</taxon>
        <taxon>Flavobacteriales</taxon>
        <taxon>Flavobacteriaceae</taxon>
        <taxon>Paenimyroides</taxon>
    </lineage>
</organism>
<dbReference type="Proteomes" id="UP001242368">
    <property type="component" value="Unassembled WGS sequence"/>
</dbReference>
<name>A0ABT8CWP1_9FLAO</name>
<keyword evidence="3" id="KW-1185">Reference proteome</keyword>
<evidence type="ECO:0000313" key="3">
    <source>
        <dbReference type="Proteomes" id="UP001242368"/>
    </source>
</evidence>
<proteinExistence type="predicted"/>
<feature type="transmembrane region" description="Helical" evidence="1">
    <location>
        <begin position="6"/>
        <end position="30"/>
    </location>
</feature>
<keyword evidence="1" id="KW-0812">Transmembrane</keyword>
<keyword evidence="1" id="KW-0472">Membrane</keyword>
<accession>A0ABT8CWP1</accession>
<dbReference type="EMBL" id="JAUFQU010000009">
    <property type="protein sequence ID" value="MDN3708963.1"/>
    <property type="molecule type" value="Genomic_DNA"/>
</dbReference>
<protein>
    <submittedName>
        <fullName evidence="2">Uncharacterized protein</fullName>
    </submittedName>
</protein>
<keyword evidence="1" id="KW-1133">Transmembrane helix</keyword>
<sequence length="31" mass="3243">MAGVWTAFLLSGVHATIAAVLAALLFLLMLK</sequence>
<evidence type="ECO:0000313" key="2">
    <source>
        <dbReference type="EMBL" id="MDN3708963.1"/>
    </source>
</evidence>
<comment type="caution">
    <text evidence="2">The sequence shown here is derived from an EMBL/GenBank/DDBJ whole genome shotgun (WGS) entry which is preliminary data.</text>
</comment>
<dbReference type="RefSeq" id="WP_290364882.1">
    <property type="nucleotide sequence ID" value="NZ_JAUFQU010000009.1"/>
</dbReference>